<dbReference type="SMART" id="SM00044">
    <property type="entry name" value="CYCc"/>
    <property type="match status" value="1"/>
</dbReference>
<feature type="transmembrane region" description="Helical" evidence="8">
    <location>
        <begin position="252"/>
        <end position="272"/>
    </location>
</feature>
<dbReference type="SUPFAM" id="SSF55073">
    <property type="entry name" value="Nucleotide cyclase"/>
    <property type="match status" value="1"/>
</dbReference>
<comment type="subcellular location">
    <subcellularLocation>
        <location evidence="1">Membrane</location>
    </subcellularLocation>
</comment>
<evidence type="ECO:0000256" key="7">
    <source>
        <dbReference type="SAM" id="MobiDB-lite"/>
    </source>
</evidence>
<feature type="transmembrane region" description="Helical" evidence="8">
    <location>
        <begin position="330"/>
        <end position="347"/>
    </location>
</feature>
<evidence type="ECO:0000256" key="4">
    <source>
        <dbReference type="ARBA" id="ARBA00022989"/>
    </source>
</evidence>
<dbReference type="GO" id="GO:0005886">
    <property type="term" value="C:plasma membrane"/>
    <property type="evidence" value="ECO:0007669"/>
    <property type="project" value="TreeGrafter"/>
</dbReference>
<feature type="compositionally biased region" description="Acidic residues" evidence="7">
    <location>
        <begin position="580"/>
        <end position="598"/>
    </location>
</feature>
<dbReference type="Pfam" id="PF00211">
    <property type="entry name" value="Guanylate_cyc"/>
    <property type="match status" value="1"/>
</dbReference>
<dbReference type="PANTHER" id="PTHR11920">
    <property type="entry name" value="GUANYLYL CYCLASE"/>
    <property type="match status" value="1"/>
</dbReference>
<keyword evidence="2 8" id="KW-0812">Transmembrane</keyword>
<evidence type="ECO:0000313" key="10">
    <source>
        <dbReference type="EMBL" id="CEM38387.1"/>
    </source>
</evidence>
<keyword evidence="4 8" id="KW-1133">Transmembrane helix</keyword>
<evidence type="ECO:0000313" key="11">
    <source>
        <dbReference type="Proteomes" id="UP000041254"/>
    </source>
</evidence>
<protein>
    <recommendedName>
        <fullName evidence="9">Guanylate cyclase domain-containing protein</fullName>
    </recommendedName>
</protein>
<keyword evidence="6" id="KW-0456">Lyase</keyword>
<evidence type="ECO:0000259" key="9">
    <source>
        <dbReference type="PROSITE" id="PS50125"/>
    </source>
</evidence>
<dbReference type="InterPro" id="IPR001054">
    <property type="entry name" value="A/G_cyclase"/>
</dbReference>
<dbReference type="Gene3D" id="3.30.70.1230">
    <property type="entry name" value="Nucleotide cyclase"/>
    <property type="match status" value="1"/>
</dbReference>
<feature type="transmembrane region" description="Helical" evidence="8">
    <location>
        <begin position="284"/>
        <end position="310"/>
    </location>
</feature>
<dbReference type="PhylomeDB" id="A0A0G4H3V6"/>
<dbReference type="CDD" id="cd07302">
    <property type="entry name" value="CHD"/>
    <property type="match status" value="1"/>
</dbReference>
<dbReference type="InterPro" id="IPR029787">
    <property type="entry name" value="Nucleotide_cyclase"/>
</dbReference>
<proteinExistence type="predicted"/>
<feature type="transmembrane region" description="Helical" evidence="8">
    <location>
        <begin position="192"/>
        <end position="212"/>
    </location>
</feature>
<feature type="region of interest" description="Disordered" evidence="7">
    <location>
        <begin position="1"/>
        <end position="80"/>
    </location>
</feature>
<reference evidence="10 11" key="1">
    <citation type="submission" date="2014-11" db="EMBL/GenBank/DDBJ databases">
        <authorList>
            <person name="Zhu J."/>
            <person name="Qi W."/>
            <person name="Song R."/>
        </authorList>
    </citation>
    <scope>NUCLEOTIDE SEQUENCE [LARGE SCALE GENOMIC DNA]</scope>
</reference>
<dbReference type="OrthoDB" id="354346at2759"/>
<evidence type="ECO:0000256" key="6">
    <source>
        <dbReference type="ARBA" id="ARBA00023239"/>
    </source>
</evidence>
<dbReference type="InParanoid" id="A0A0G4H3V6"/>
<gene>
    <name evidence="10" type="ORF">Vbra_6555</name>
</gene>
<accession>A0A0G4H3V6</accession>
<feature type="transmembrane region" description="Helical" evidence="8">
    <location>
        <begin position="224"/>
        <end position="246"/>
    </location>
</feature>
<dbReference type="PROSITE" id="PS50125">
    <property type="entry name" value="GUANYLATE_CYCLASE_2"/>
    <property type="match status" value="1"/>
</dbReference>
<dbReference type="GO" id="GO:0035556">
    <property type="term" value="P:intracellular signal transduction"/>
    <property type="evidence" value="ECO:0007669"/>
    <property type="project" value="InterPro"/>
</dbReference>
<keyword evidence="11" id="KW-1185">Reference proteome</keyword>
<sequence length="598" mass="67058">MEDTPASQRNIRSTPILQVTTSESAPSDAPAVFTSPTHALSQPAPQPAATAEPEGLPGRADSSRRWLRPTPLDEVGGASERGHSLWGRARELVRRRVLPESPTATGSETLVRSLVGETAQGKSMMRWGFRGIFHRLSLFAASPISPDPLNRKEVWRSSGQTMHFATLEFRDADLERRFRETYVKLSKRTVEIALWGSTIFGVLACPAANAQVRSMGMESDYAHGRFGFPIMTFSVPVTGAALLLFYTANRWFLRHLQTVMAATIFLSVVRMASKQPGQDFRRMYSFVIISSLFFRLRFVNMTFLMAWMLFLDAVVVQTMDESAMDKVTSLGGAFLVAVLAYSQEIYARQSFIFTESITKEQERSEFLLSNILPEHVLRKLSASVNMGARLNMAEAFFEVLVLFSDIVGFTEMSSRVPPMKLVALLNSIFVLLDRCAVENNLEKIKTIGDAYMATGGVPIPSDTHARDCCRMGLQMIRHMKRFKDDRGEPIRIRVGVHSGRYVCGWRDRDVEVLSHGEPNRVHISLQTYQYIHHEFLCEDRGEIEVKGKGKMRTFFLVLVETPGTSARRITVSLDQAFNEGEADVEGADDADDEASRDE</sequence>
<dbReference type="STRING" id="1169540.A0A0G4H3V6"/>
<evidence type="ECO:0000256" key="5">
    <source>
        <dbReference type="ARBA" id="ARBA00023136"/>
    </source>
</evidence>
<evidence type="ECO:0000256" key="2">
    <source>
        <dbReference type="ARBA" id="ARBA00022692"/>
    </source>
</evidence>
<name>A0A0G4H3V6_VITBC</name>
<evidence type="ECO:0000256" key="8">
    <source>
        <dbReference type="SAM" id="Phobius"/>
    </source>
</evidence>
<evidence type="ECO:0000256" key="1">
    <source>
        <dbReference type="ARBA" id="ARBA00004370"/>
    </source>
</evidence>
<dbReference type="GO" id="GO:0007168">
    <property type="term" value="P:receptor guanylyl cyclase signaling pathway"/>
    <property type="evidence" value="ECO:0007669"/>
    <property type="project" value="TreeGrafter"/>
</dbReference>
<feature type="compositionally biased region" description="Polar residues" evidence="7">
    <location>
        <begin position="1"/>
        <end position="25"/>
    </location>
</feature>
<dbReference type="EMBL" id="CDMY01000982">
    <property type="protein sequence ID" value="CEM38387.1"/>
    <property type="molecule type" value="Genomic_DNA"/>
</dbReference>
<evidence type="ECO:0000256" key="3">
    <source>
        <dbReference type="ARBA" id="ARBA00022741"/>
    </source>
</evidence>
<dbReference type="Proteomes" id="UP000041254">
    <property type="component" value="Unassembled WGS sequence"/>
</dbReference>
<keyword evidence="5 8" id="KW-0472">Membrane</keyword>
<feature type="region of interest" description="Disordered" evidence="7">
    <location>
        <begin position="579"/>
        <end position="598"/>
    </location>
</feature>
<keyword evidence="3" id="KW-0547">Nucleotide-binding</keyword>
<dbReference type="PANTHER" id="PTHR11920:SF335">
    <property type="entry name" value="GUANYLATE CYCLASE"/>
    <property type="match status" value="1"/>
</dbReference>
<dbReference type="GO" id="GO:0004016">
    <property type="term" value="F:adenylate cyclase activity"/>
    <property type="evidence" value="ECO:0007669"/>
    <property type="project" value="TreeGrafter"/>
</dbReference>
<dbReference type="InterPro" id="IPR050401">
    <property type="entry name" value="Cyclic_nucleotide_synthase"/>
</dbReference>
<organism evidence="10 11">
    <name type="scientific">Vitrella brassicaformis (strain CCMP3155)</name>
    <dbReference type="NCBI Taxonomy" id="1169540"/>
    <lineage>
        <taxon>Eukaryota</taxon>
        <taxon>Sar</taxon>
        <taxon>Alveolata</taxon>
        <taxon>Colpodellida</taxon>
        <taxon>Vitrellaceae</taxon>
        <taxon>Vitrella</taxon>
    </lineage>
</organism>
<dbReference type="GO" id="GO:0000166">
    <property type="term" value="F:nucleotide binding"/>
    <property type="evidence" value="ECO:0007669"/>
    <property type="project" value="UniProtKB-KW"/>
</dbReference>
<dbReference type="AlphaFoldDB" id="A0A0G4H3V6"/>
<dbReference type="GO" id="GO:0001653">
    <property type="term" value="F:peptide receptor activity"/>
    <property type="evidence" value="ECO:0007669"/>
    <property type="project" value="TreeGrafter"/>
</dbReference>
<dbReference type="VEuPathDB" id="CryptoDB:Vbra_6555"/>
<feature type="domain" description="Guanylate cyclase" evidence="9">
    <location>
        <begin position="400"/>
        <end position="504"/>
    </location>
</feature>
<dbReference type="GO" id="GO:0004383">
    <property type="term" value="F:guanylate cyclase activity"/>
    <property type="evidence" value="ECO:0007669"/>
    <property type="project" value="TreeGrafter"/>
</dbReference>